<sequence length="285" mass="31641">MGFAKLLIFLGVVVVAAAQSISDNSTIHSDYYIDANRRHYREMVKDYDQKLHEFEAVYSGRIHTIDIQLDFLMDGLNEVEEELSTLELLSDFTQQCVKNYKHQLPGETNTTIVIRNCSDTAMSHYKHLVAAPIDTRNEMEYYLNTTFEMKLSNCNGISNSSNATNQLNYTLCVTTVISEANTFAIINHKTFEAQMAAASCSADGYVKTALDCSFTAQSQAQADIAGTKTHINSCVKGLDCAPTSGYHCQYSETIPASSVNSTNATMPNPFYGRNETYACLMLDIV</sequence>
<evidence type="ECO:0000313" key="3">
    <source>
        <dbReference type="Proteomes" id="UP000095300"/>
    </source>
</evidence>
<name>A0A1I8QEJ3_STOCA</name>
<gene>
    <name evidence="2" type="primary">106093042</name>
</gene>
<feature type="signal peptide" evidence="1">
    <location>
        <begin position="1"/>
        <end position="18"/>
    </location>
</feature>
<dbReference type="OrthoDB" id="7999179at2759"/>
<evidence type="ECO:0000313" key="2">
    <source>
        <dbReference type="EnsemblMetazoa" id="SCAU016384-PA"/>
    </source>
</evidence>
<evidence type="ECO:0000256" key="1">
    <source>
        <dbReference type="SAM" id="SignalP"/>
    </source>
</evidence>
<keyword evidence="1" id="KW-0732">Signal</keyword>
<dbReference type="EnsemblMetazoa" id="SCAU016384-RA">
    <property type="protein sequence ID" value="SCAU016384-PA"/>
    <property type="gene ID" value="SCAU016384"/>
</dbReference>
<keyword evidence="3" id="KW-1185">Reference proteome</keyword>
<accession>A0A1I8QEJ3</accession>
<proteinExistence type="predicted"/>
<dbReference type="Proteomes" id="UP000095300">
    <property type="component" value="Unassembled WGS sequence"/>
</dbReference>
<reference evidence="2" key="1">
    <citation type="submission" date="2020-05" db="UniProtKB">
        <authorList>
            <consortium name="EnsemblMetazoa"/>
        </authorList>
    </citation>
    <scope>IDENTIFICATION</scope>
    <source>
        <strain evidence="2">USDA</strain>
    </source>
</reference>
<feature type="chain" id="PRO_5009328195" description="Protein TsetseEP domain-containing protein" evidence="1">
    <location>
        <begin position="19"/>
        <end position="285"/>
    </location>
</feature>
<protein>
    <recommendedName>
        <fullName evidence="4">Protein TsetseEP domain-containing protein</fullName>
    </recommendedName>
</protein>
<organism evidence="2 3">
    <name type="scientific">Stomoxys calcitrans</name>
    <name type="common">Stable fly</name>
    <name type="synonym">Conops calcitrans</name>
    <dbReference type="NCBI Taxonomy" id="35570"/>
    <lineage>
        <taxon>Eukaryota</taxon>
        <taxon>Metazoa</taxon>
        <taxon>Ecdysozoa</taxon>
        <taxon>Arthropoda</taxon>
        <taxon>Hexapoda</taxon>
        <taxon>Insecta</taxon>
        <taxon>Pterygota</taxon>
        <taxon>Neoptera</taxon>
        <taxon>Endopterygota</taxon>
        <taxon>Diptera</taxon>
        <taxon>Brachycera</taxon>
        <taxon>Muscomorpha</taxon>
        <taxon>Muscoidea</taxon>
        <taxon>Muscidae</taxon>
        <taxon>Stomoxys</taxon>
    </lineage>
</organism>
<dbReference type="AlphaFoldDB" id="A0A1I8QEJ3"/>
<dbReference type="KEGG" id="scac:106093042"/>
<evidence type="ECO:0008006" key="4">
    <source>
        <dbReference type="Google" id="ProtNLM"/>
    </source>
</evidence>
<dbReference type="VEuPathDB" id="VectorBase:SCAU016384"/>